<gene>
    <name evidence="2" type="ORF">A9A59_1647</name>
</gene>
<evidence type="ECO:0000313" key="3">
    <source>
        <dbReference type="Proteomes" id="UP000223071"/>
    </source>
</evidence>
<keyword evidence="1" id="KW-0472">Membrane</keyword>
<name>A0A2A9HH18_TEPT2</name>
<dbReference type="Pfam" id="PF17248">
    <property type="entry name" value="DUF5317"/>
    <property type="match status" value="1"/>
</dbReference>
<organism evidence="2 3">
    <name type="scientific">Tepidiforma thermophila (strain KCTC 52669 / CGMCC 1.13589 / G233)</name>
    <dbReference type="NCBI Taxonomy" id="2761530"/>
    <lineage>
        <taxon>Bacteria</taxon>
        <taxon>Bacillati</taxon>
        <taxon>Chloroflexota</taxon>
        <taxon>Tepidiformia</taxon>
        <taxon>Tepidiformales</taxon>
        <taxon>Tepidiformaceae</taxon>
        <taxon>Tepidiforma</taxon>
    </lineage>
</organism>
<sequence>MKRHAGDLAVLGVAAAIFLAQQLAISYMPLDGAAGAARRLLFLVTTIALAGLALHFRRFIGAWLVAAGILFNLIPMMAHGGAMPIDYAIIERSGAFPEVTEADIGRQTNHGKDIVLRRDEIRFFWLSDRYIVDLPLYGTNIYSLGDFVLFAGLGLIVLQAAFEALRPAPVPRPAADLPPDHAGGSER</sequence>
<reference evidence="2 3" key="1">
    <citation type="submission" date="2017-09" db="EMBL/GenBank/DDBJ databases">
        <title>Sequencing the genomes of two abundant thermophiles in Great Basin hot springs: Thermocrinis jamiesonii and novel Chloroflexi Thermoflexus hugenholtzii.</title>
        <authorList>
            <person name="Hedlund B."/>
        </authorList>
    </citation>
    <scope>NUCLEOTIDE SEQUENCE [LARGE SCALE GENOMIC DNA]</scope>
    <source>
        <strain evidence="2 3">G233</strain>
    </source>
</reference>
<evidence type="ECO:0008006" key="4">
    <source>
        <dbReference type="Google" id="ProtNLM"/>
    </source>
</evidence>
<evidence type="ECO:0000256" key="1">
    <source>
        <dbReference type="SAM" id="Phobius"/>
    </source>
</evidence>
<feature type="transmembrane region" description="Helical" evidence="1">
    <location>
        <begin position="63"/>
        <end position="82"/>
    </location>
</feature>
<feature type="transmembrane region" description="Helical" evidence="1">
    <location>
        <begin position="141"/>
        <end position="162"/>
    </location>
</feature>
<evidence type="ECO:0000313" key="2">
    <source>
        <dbReference type="EMBL" id="PFG74421.1"/>
    </source>
</evidence>
<proteinExistence type="predicted"/>
<comment type="caution">
    <text evidence="2">The sequence shown here is derived from an EMBL/GenBank/DDBJ whole genome shotgun (WGS) entry which is preliminary data.</text>
</comment>
<keyword evidence="1" id="KW-0812">Transmembrane</keyword>
<dbReference type="RefSeq" id="WP_098503809.1">
    <property type="nucleotide sequence ID" value="NZ_PDJQ01000001.1"/>
</dbReference>
<dbReference type="AlphaFoldDB" id="A0A2A9HH18"/>
<keyword evidence="1" id="KW-1133">Transmembrane helix</keyword>
<dbReference type="Proteomes" id="UP000223071">
    <property type="component" value="Unassembled WGS sequence"/>
</dbReference>
<keyword evidence="3" id="KW-1185">Reference proteome</keyword>
<feature type="transmembrane region" description="Helical" evidence="1">
    <location>
        <begin position="40"/>
        <end position="56"/>
    </location>
</feature>
<protein>
    <recommendedName>
        <fullName evidence="4">DUF5317 domain-containing protein</fullName>
    </recommendedName>
</protein>
<accession>A0A2A9HH18</accession>
<dbReference type="EMBL" id="PDJQ01000001">
    <property type="protein sequence ID" value="PFG74421.1"/>
    <property type="molecule type" value="Genomic_DNA"/>
</dbReference>
<dbReference type="InterPro" id="IPR035168">
    <property type="entry name" value="DUF5317"/>
</dbReference>